<feature type="compositionally biased region" description="Basic and acidic residues" evidence="1">
    <location>
        <begin position="555"/>
        <end position="572"/>
    </location>
</feature>
<evidence type="ECO:0000259" key="2">
    <source>
        <dbReference type="SMART" id="SM00462"/>
    </source>
</evidence>
<feature type="domain" description="PID" evidence="2">
    <location>
        <begin position="10"/>
        <end position="173"/>
    </location>
</feature>
<dbReference type="SMART" id="SM00462">
    <property type="entry name" value="PTB"/>
    <property type="match status" value="1"/>
</dbReference>
<dbReference type="PANTHER" id="PTHR21219">
    <property type="entry name" value="FI19613P1"/>
    <property type="match status" value="1"/>
</dbReference>
<feature type="compositionally biased region" description="Basic residues" evidence="1">
    <location>
        <begin position="544"/>
        <end position="554"/>
    </location>
</feature>
<dbReference type="PANTHER" id="PTHR21219:SF3">
    <property type="entry name" value="FI19613P1"/>
    <property type="match status" value="1"/>
</dbReference>
<dbReference type="AlphaFoldDB" id="A0AAN8ZWX5"/>
<dbReference type="SUPFAM" id="SSF50729">
    <property type="entry name" value="PH domain-like"/>
    <property type="match status" value="1"/>
</dbReference>
<feature type="compositionally biased region" description="Polar residues" evidence="1">
    <location>
        <begin position="217"/>
        <end position="229"/>
    </location>
</feature>
<feature type="region of interest" description="Disordered" evidence="1">
    <location>
        <begin position="624"/>
        <end position="654"/>
    </location>
</feature>
<comment type="caution">
    <text evidence="3">The sequence shown here is derived from an EMBL/GenBank/DDBJ whole genome shotgun (WGS) entry which is preliminary data.</text>
</comment>
<feature type="compositionally biased region" description="Polar residues" evidence="1">
    <location>
        <begin position="638"/>
        <end position="654"/>
    </location>
</feature>
<accession>A0AAN8ZWX5</accession>
<feature type="region of interest" description="Disordered" evidence="1">
    <location>
        <begin position="209"/>
        <end position="253"/>
    </location>
</feature>
<name>A0AAN8ZWX5_HALRR</name>
<keyword evidence="4" id="KW-1185">Reference proteome</keyword>
<feature type="compositionally biased region" description="Polar residues" evidence="1">
    <location>
        <begin position="267"/>
        <end position="276"/>
    </location>
</feature>
<dbReference type="CDD" id="cd01217">
    <property type="entry name" value="PTB_CG12581"/>
    <property type="match status" value="1"/>
</dbReference>
<dbReference type="InterPro" id="IPR006020">
    <property type="entry name" value="PTB/PI_dom"/>
</dbReference>
<dbReference type="Gene3D" id="2.30.29.30">
    <property type="entry name" value="Pleckstrin-homology domain (PH domain)/Phosphotyrosine-binding domain (PTB)"/>
    <property type="match status" value="1"/>
</dbReference>
<dbReference type="EMBL" id="JAXCGZ010023954">
    <property type="protein sequence ID" value="KAK7001256.1"/>
    <property type="molecule type" value="Genomic_DNA"/>
</dbReference>
<evidence type="ECO:0000313" key="4">
    <source>
        <dbReference type="Proteomes" id="UP001381693"/>
    </source>
</evidence>
<proteinExistence type="predicted"/>
<dbReference type="InterPro" id="IPR011993">
    <property type="entry name" value="PH-like_dom_sf"/>
</dbReference>
<evidence type="ECO:0000313" key="3">
    <source>
        <dbReference type="EMBL" id="KAK7001256.1"/>
    </source>
</evidence>
<protein>
    <recommendedName>
        <fullName evidence="2">PID domain-containing protein</fullName>
    </recommendedName>
</protein>
<organism evidence="3 4">
    <name type="scientific">Halocaridina rubra</name>
    <name type="common">Hawaiian red shrimp</name>
    <dbReference type="NCBI Taxonomy" id="373956"/>
    <lineage>
        <taxon>Eukaryota</taxon>
        <taxon>Metazoa</taxon>
        <taxon>Ecdysozoa</taxon>
        <taxon>Arthropoda</taxon>
        <taxon>Crustacea</taxon>
        <taxon>Multicrustacea</taxon>
        <taxon>Malacostraca</taxon>
        <taxon>Eumalacostraca</taxon>
        <taxon>Eucarida</taxon>
        <taxon>Decapoda</taxon>
        <taxon>Pleocyemata</taxon>
        <taxon>Caridea</taxon>
        <taxon>Atyoidea</taxon>
        <taxon>Atyidae</taxon>
        <taxon>Halocaridina</taxon>
    </lineage>
</organism>
<feature type="compositionally biased region" description="Pro residues" evidence="1">
    <location>
        <begin position="392"/>
        <end position="416"/>
    </location>
</feature>
<feature type="region of interest" description="Disordered" evidence="1">
    <location>
        <begin position="267"/>
        <end position="600"/>
    </location>
</feature>
<feature type="compositionally biased region" description="Pro residues" evidence="1">
    <location>
        <begin position="423"/>
        <end position="483"/>
    </location>
</feature>
<feature type="compositionally biased region" description="Basic residues" evidence="1">
    <location>
        <begin position="307"/>
        <end position="316"/>
    </location>
</feature>
<reference evidence="3 4" key="1">
    <citation type="submission" date="2023-11" db="EMBL/GenBank/DDBJ databases">
        <title>Halocaridina rubra genome assembly.</title>
        <authorList>
            <person name="Smith C."/>
        </authorList>
    </citation>
    <scope>NUCLEOTIDE SEQUENCE [LARGE SCALE GENOMIC DNA]</scope>
    <source>
        <strain evidence="3">EP-1</strain>
        <tissue evidence="3">Whole</tissue>
    </source>
</reference>
<gene>
    <name evidence="3" type="ORF">SK128_016298</name>
</gene>
<dbReference type="Proteomes" id="UP001381693">
    <property type="component" value="Unassembled WGS sequence"/>
</dbReference>
<evidence type="ECO:0000256" key="1">
    <source>
        <dbReference type="SAM" id="MobiDB-lite"/>
    </source>
</evidence>
<sequence>MARRGGADPTPICRCRVLYLGSSVPQVTKDGLQGIQEPLRELYPAEGAVSARGIDSWLSVWSNGLLLENVDENQKKVTRFFPIESLHYCAAVRYVVVAGGEGATVPRFLPLDSPFARNPNINHPPLFACIMRRTTGIKVLECHAFICKRETPANALVRCCFHAYADSMYARSLESGGNSQYGSVYGGRATEERVIEIEDFSSSASEIIPASIGSSPTQDVPASPTSQDSPGDEISIYNGDENHKVWAGPPKSETDLIYSDYSTGTLRSARSTSSLYGTTGGRRPTRPRQMVMPLAPPPPTEAEKEKKGKKLMKGKNRKDDDEMSRLTNGGGPPHRPGSLVNGSSGGMRYANGSLPRHMNGHSSPSKSKGKFPRGMIQGTSSLSERKSKGFRGPPPFMMLQGPPPGPPSPHGPPGPLNPVGGPQGPPGPPGAFHGPPPMGPPPMGPPMGPLPPPHMMSIHGPPPPQMMGPPGPPHAMLPPPPSTGPMGLYGPPMPHHPGRRPPSRVLEEPIYMPSSRPMSPTASYQPGHFPHEQYLMQQYATTGRPKHKKKKKSSSKKEQDEDIYGRKGHLNERAFSYSIREEHRSRSYGSLAGIGDDSMSKKDKEILQMVADLDLSGDELERVEARPGVYRPPHSDRLSASGTITSRLSKASRR</sequence>